<dbReference type="SUPFAM" id="SSF53756">
    <property type="entry name" value="UDP-Glycosyltransferase/glycogen phosphorylase"/>
    <property type="match status" value="1"/>
</dbReference>
<dbReference type="Gene3D" id="3.40.50.12580">
    <property type="match status" value="1"/>
</dbReference>
<dbReference type="PANTHER" id="PTHR37316">
    <property type="entry name" value="TEICHOIC ACID GLYCEROL-PHOSPHATE PRIMASE"/>
    <property type="match status" value="1"/>
</dbReference>
<comment type="subcellular location">
    <subcellularLocation>
        <location evidence="1">Cell membrane</location>
        <topology evidence="1">Peripheral membrane protein</topology>
    </subcellularLocation>
</comment>
<sequence length="411" mass="49123">MIKVFDFIFIQLKKRSFREVLQRLLELIFGYPLLVLSFLSPRDKNKIVVGCHTKFNDNSKYFYLISKQLKPEKPIYWIANSKSIAEDMRHLGYESFYRWSFKGLYHSLTAKYYIFCFHIIDVNMWTWGGAVKINLWHGIPIKHIEFSANNARSSKVYNEKSLISRILVPYIFIKPDFLLSTSKKITSYYETAFRIKGEGRIKEFGMPRCDIFFMTEHERCNIIPYCENTLLVTEKIPEYKKTFIYMPTWRDYDFLNDENLNFELINESFRRHNYLLLVKFHPATSFCDQRSYSNIEFLDTKVDVYPILTKVDCLITDYSSIYYDFILLNKEIIFYAFDVESYIMNDRGFIEDYYKAMPGTRAYSLPSLLEVIHEENLLKADVLNSVYQERWDSFKGKSTEKILELIYESEK</sequence>
<evidence type="ECO:0000256" key="2">
    <source>
        <dbReference type="ARBA" id="ARBA00010488"/>
    </source>
</evidence>
<dbReference type="PANTHER" id="PTHR37316:SF3">
    <property type="entry name" value="TEICHOIC ACID GLYCEROL-PHOSPHATE TRANSFERASE"/>
    <property type="match status" value="1"/>
</dbReference>
<gene>
    <name evidence="7" type="ORF">AL538_10710</name>
</gene>
<evidence type="ECO:0000256" key="3">
    <source>
        <dbReference type="ARBA" id="ARBA00022475"/>
    </source>
</evidence>
<evidence type="ECO:0000256" key="6">
    <source>
        <dbReference type="ARBA" id="ARBA00023136"/>
    </source>
</evidence>
<reference evidence="7" key="1">
    <citation type="submission" date="2018-01" db="EMBL/GenBank/DDBJ databases">
        <title>FDA dAtabase for Regulatory Grade micrObial Sequences (FDA-ARGOS): Supporting development and validation of Infectious Disease Dx tests.</title>
        <authorList>
            <person name="Hoffmann M."/>
            <person name="Allard M."/>
            <person name="Evans P."/>
            <person name="Brown E."/>
            <person name="Tallon L."/>
            <person name="Sadzewicz L."/>
            <person name="Sengamalay N."/>
            <person name="Ott S."/>
            <person name="Godinez A."/>
            <person name="Nagaraj S."/>
            <person name="Vyas G."/>
            <person name="Aluvathingal J."/>
            <person name="Nadendla S."/>
            <person name="Geyer C."/>
            <person name="Sichtig H."/>
        </authorList>
    </citation>
    <scope>NUCLEOTIDE SEQUENCE</scope>
    <source>
        <strain evidence="7">FDAARGOS_107</strain>
    </source>
</reference>
<dbReference type="RefSeq" id="WP_038897736.1">
    <property type="nucleotide sequence ID" value="NZ_CP014038.2"/>
</dbReference>
<accession>A0ABM5XYG9</accession>
<dbReference type="InterPro" id="IPR043149">
    <property type="entry name" value="TagF_N"/>
</dbReference>
<keyword evidence="6" id="KW-0472">Membrane</keyword>
<keyword evidence="4" id="KW-0808">Transferase</keyword>
<protein>
    <submittedName>
        <fullName evidence="7">Uncharacterized protein</fullName>
    </submittedName>
</protein>
<dbReference type="Pfam" id="PF04464">
    <property type="entry name" value="Glyphos_transf"/>
    <property type="match status" value="1"/>
</dbReference>
<comment type="similarity">
    <text evidence="2">Belongs to the CDP-glycerol glycerophosphotransferase family.</text>
</comment>
<keyword evidence="8" id="KW-1185">Reference proteome</keyword>
<keyword evidence="3" id="KW-1003">Cell membrane</keyword>
<dbReference type="InterPro" id="IPR051612">
    <property type="entry name" value="Teichoic_Acid_Biosynth"/>
</dbReference>
<evidence type="ECO:0000313" key="7">
    <source>
        <dbReference type="EMBL" id="AMF98141.1"/>
    </source>
</evidence>
<proteinExistence type="inferred from homology"/>
<name>A0ABM5XYG9_VIBHA</name>
<dbReference type="EMBL" id="CP014038">
    <property type="protein sequence ID" value="AMF98141.1"/>
    <property type="molecule type" value="Genomic_DNA"/>
</dbReference>
<evidence type="ECO:0000256" key="1">
    <source>
        <dbReference type="ARBA" id="ARBA00004202"/>
    </source>
</evidence>
<dbReference type="InterPro" id="IPR007554">
    <property type="entry name" value="Glycerophosphate_synth"/>
</dbReference>
<keyword evidence="5" id="KW-0777">Teichoic acid biosynthesis</keyword>
<dbReference type="Proteomes" id="UP000067422">
    <property type="component" value="Chromosome 1"/>
</dbReference>
<dbReference type="Gene3D" id="3.40.50.11820">
    <property type="match status" value="1"/>
</dbReference>
<evidence type="ECO:0000256" key="5">
    <source>
        <dbReference type="ARBA" id="ARBA00022944"/>
    </source>
</evidence>
<organism evidence="7 8">
    <name type="scientific">Vibrio harveyi</name>
    <name type="common">Beneckea harveyi</name>
    <dbReference type="NCBI Taxonomy" id="669"/>
    <lineage>
        <taxon>Bacteria</taxon>
        <taxon>Pseudomonadati</taxon>
        <taxon>Pseudomonadota</taxon>
        <taxon>Gammaproteobacteria</taxon>
        <taxon>Vibrionales</taxon>
        <taxon>Vibrionaceae</taxon>
        <taxon>Vibrio</taxon>
    </lineage>
</organism>
<dbReference type="InterPro" id="IPR043148">
    <property type="entry name" value="TagF_C"/>
</dbReference>
<evidence type="ECO:0000256" key="4">
    <source>
        <dbReference type="ARBA" id="ARBA00022679"/>
    </source>
</evidence>
<evidence type="ECO:0000313" key="8">
    <source>
        <dbReference type="Proteomes" id="UP000067422"/>
    </source>
</evidence>